<name>A0A8S3BRQ7_9BILA</name>
<evidence type="ECO:0000313" key="2">
    <source>
        <dbReference type="EMBL" id="CAF4852978.1"/>
    </source>
</evidence>
<dbReference type="Proteomes" id="UP000681720">
    <property type="component" value="Unassembled WGS sequence"/>
</dbReference>
<accession>A0A8S3BRQ7</accession>
<proteinExistence type="predicted"/>
<evidence type="ECO:0000313" key="1">
    <source>
        <dbReference type="EMBL" id="CAF4616282.1"/>
    </source>
</evidence>
<dbReference type="EMBL" id="CAJOBH010101668">
    <property type="protein sequence ID" value="CAF4616282.1"/>
    <property type="molecule type" value="Genomic_DNA"/>
</dbReference>
<feature type="non-terminal residue" evidence="2">
    <location>
        <position position="1"/>
    </location>
</feature>
<evidence type="ECO:0000313" key="3">
    <source>
        <dbReference type="Proteomes" id="UP000681720"/>
    </source>
</evidence>
<comment type="caution">
    <text evidence="2">The sequence shown here is derived from an EMBL/GenBank/DDBJ whole genome shotgun (WGS) entry which is preliminary data.</text>
</comment>
<dbReference type="AlphaFoldDB" id="A0A8S3BRQ7"/>
<gene>
    <name evidence="1" type="ORF">BYL167_LOCUS40768</name>
    <name evidence="2" type="ORF">GIL414_LOCUS49487</name>
</gene>
<reference evidence="2" key="1">
    <citation type="submission" date="2021-02" db="EMBL/GenBank/DDBJ databases">
        <authorList>
            <person name="Nowell W R."/>
        </authorList>
    </citation>
    <scope>NUCLEOTIDE SEQUENCE</scope>
</reference>
<feature type="non-terminal residue" evidence="2">
    <location>
        <position position="53"/>
    </location>
</feature>
<organism evidence="2 3">
    <name type="scientific">Rotaria magnacalcarata</name>
    <dbReference type="NCBI Taxonomy" id="392030"/>
    <lineage>
        <taxon>Eukaryota</taxon>
        <taxon>Metazoa</taxon>
        <taxon>Spiralia</taxon>
        <taxon>Gnathifera</taxon>
        <taxon>Rotifera</taxon>
        <taxon>Eurotatoria</taxon>
        <taxon>Bdelloidea</taxon>
        <taxon>Philodinida</taxon>
        <taxon>Philodinidae</taxon>
        <taxon>Rotaria</taxon>
    </lineage>
</organism>
<dbReference type="EMBL" id="CAJOBJ010162863">
    <property type="protein sequence ID" value="CAF4852978.1"/>
    <property type="molecule type" value="Genomic_DNA"/>
</dbReference>
<protein>
    <submittedName>
        <fullName evidence="2">Uncharacterized protein</fullName>
    </submittedName>
</protein>
<sequence>IPELPPTVEGSDAVFHSESFPSFEHASSQAVVSGGLRLCSQIDTAIQQHIEKL</sequence>
<dbReference type="Proteomes" id="UP000681967">
    <property type="component" value="Unassembled WGS sequence"/>
</dbReference>